<feature type="transmembrane region" description="Helical" evidence="9">
    <location>
        <begin position="56"/>
        <end position="76"/>
    </location>
</feature>
<dbReference type="InterPro" id="IPR003010">
    <property type="entry name" value="C-N_Hydrolase"/>
</dbReference>
<dbReference type="PROSITE" id="PS50263">
    <property type="entry name" value="CN_HYDROLASE"/>
    <property type="match status" value="1"/>
</dbReference>
<feature type="transmembrane region" description="Helical" evidence="9">
    <location>
        <begin position="490"/>
        <end position="510"/>
    </location>
</feature>
<evidence type="ECO:0000313" key="11">
    <source>
        <dbReference type="EMBL" id="VFP79824.1"/>
    </source>
</evidence>
<dbReference type="NCBIfam" id="TIGR00546">
    <property type="entry name" value="lnt"/>
    <property type="match status" value="1"/>
</dbReference>
<dbReference type="HAMAP" id="MF_01148">
    <property type="entry name" value="Lnt"/>
    <property type="match status" value="1"/>
</dbReference>
<feature type="transmembrane region" description="Helical" evidence="9">
    <location>
        <begin position="120"/>
        <end position="142"/>
    </location>
</feature>
<keyword evidence="6 9" id="KW-1133">Transmembrane helix</keyword>
<dbReference type="GO" id="GO:0005886">
    <property type="term" value="C:plasma membrane"/>
    <property type="evidence" value="ECO:0007669"/>
    <property type="project" value="UniProtKB-SubCell"/>
</dbReference>
<dbReference type="Gene3D" id="3.60.110.10">
    <property type="entry name" value="Carbon-nitrogen hydrolase"/>
    <property type="match status" value="1"/>
</dbReference>
<protein>
    <recommendedName>
        <fullName evidence="9">Apolipoprotein N-acyltransferase</fullName>
        <shortName evidence="9">ALP N-acyltransferase</shortName>
        <ecNumber evidence="9">2.3.1.269</ecNumber>
    </recommendedName>
</protein>
<evidence type="ECO:0000256" key="9">
    <source>
        <dbReference type="HAMAP-Rule" id="MF_01148"/>
    </source>
</evidence>
<dbReference type="InterPro" id="IPR045378">
    <property type="entry name" value="LNT_N"/>
</dbReference>
<evidence type="ECO:0000256" key="1">
    <source>
        <dbReference type="ARBA" id="ARBA00004651"/>
    </source>
</evidence>
<sequence>MILINIYSHKLCYLSLALIIGAIGTLSFSPYNFWPAALLSFSGFQFLMLQRTTRNVSVIGFMWGLGFFGTGMHWLYFSLKMFSGLSSIVNILIIFVLTAYLALYPLLFSTLLNILSTQNLFLRLIILSPVLWQITEFLRSIVMTGLPWLQFGYTQINGPLKGIAPLMGEEAITFFLVILSGLLVYAVRYRQILSIVSVIIIIVLCWSLSFITWFVAVPERTVDVTLVQGNMPPLLKWDLNDLTNTLNTYIRLSAPYVGKTSIIIWPESAIPDLEANQQLFLKYQDKQFRNSGTALITGIIDSRIKNNFYHTYNAIIVIGNVKPYHYLSKNRYQKSHLVPFGEYIPCISCLRYLISFFHFPESTFSCGKYLQPQLDVLGYYLTPALCYEVAFKQRMRDNFRQETDFLLTMSNDAWFGDSIGPWQHLQMAQMRALELGRPLLNSTNNGITTIINANGEITNIIPQFQSNALRAKVTPTTGLTPYARFGNCSIWAVTLLFSMIWLICVLRLFYKAYLKKEVFHNRIE</sequence>
<keyword evidence="11" id="KW-0449">Lipoprotein</keyword>
<keyword evidence="7 9" id="KW-0472">Membrane</keyword>
<reference evidence="11 12" key="1">
    <citation type="submission" date="2019-02" db="EMBL/GenBank/DDBJ databases">
        <authorList>
            <person name="Manzano-Marin A."/>
            <person name="Manzano-Marin A."/>
        </authorList>
    </citation>
    <scope>NUCLEOTIDE SEQUENCE [LARGE SCALE GENOMIC DNA]</scope>
    <source>
        <strain evidence="11 12">ErCicuneomaculata</strain>
    </source>
</reference>
<comment type="function">
    <text evidence="9">Catalyzes the phospholipid dependent N-acylation of the N-terminal cysteine of apolipoprotein, the last step in lipoprotein maturation.</text>
</comment>
<dbReference type="InterPro" id="IPR004563">
    <property type="entry name" value="Apolipo_AcylTrfase"/>
</dbReference>
<organism evidence="11 12">
    <name type="scientific">Candidatus Erwinia haradaeae</name>
    <dbReference type="NCBI Taxonomy" id="1922217"/>
    <lineage>
        <taxon>Bacteria</taxon>
        <taxon>Pseudomonadati</taxon>
        <taxon>Pseudomonadota</taxon>
        <taxon>Gammaproteobacteria</taxon>
        <taxon>Enterobacterales</taxon>
        <taxon>Erwiniaceae</taxon>
        <taxon>Erwinia</taxon>
    </lineage>
</organism>
<evidence type="ECO:0000313" key="12">
    <source>
        <dbReference type="Proteomes" id="UP000294412"/>
    </source>
</evidence>
<dbReference type="InterPro" id="IPR036526">
    <property type="entry name" value="C-N_Hydrolase_sf"/>
</dbReference>
<dbReference type="AlphaFoldDB" id="A0A451D2H3"/>
<feature type="transmembrane region" description="Helical" evidence="9">
    <location>
        <begin position="7"/>
        <end position="26"/>
    </location>
</feature>
<evidence type="ECO:0000256" key="6">
    <source>
        <dbReference type="ARBA" id="ARBA00022989"/>
    </source>
</evidence>
<evidence type="ECO:0000256" key="8">
    <source>
        <dbReference type="ARBA" id="ARBA00023315"/>
    </source>
</evidence>
<dbReference type="RefSeq" id="WP_157993575.1">
    <property type="nucleotide sequence ID" value="NZ_LR217703.1"/>
</dbReference>
<dbReference type="PANTHER" id="PTHR38686:SF1">
    <property type="entry name" value="APOLIPOPROTEIN N-ACYLTRANSFERASE"/>
    <property type="match status" value="1"/>
</dbReference>
<evidence type="ECO:0000256" key="5">
    <source>
        <dbReference type="ARBA" id="ARBA00022692"/>
    </source>
</evidence>
<keyword evidence="8 9" id="KW-0012">Acyltransferase</keyword>
<keyword evidence="5 9" id="KW-0812">Transmembrane</keyword>
<name>A0A451D2H3_9GAMM</name>
<evidence type="ECO:0000256" key="4">
    <source>
        <dbReference type="ARBA" id="ARBA00022679"/>
    </source>
</evidence>
<dbReference type="Pfam" id="PF00795">
    <property type="entry name" value="CN_hydrolase"/>
    <property type="match status" value="1"/>
</dbReference>
<comment type="similarity">
    <text evidence="2 9">Belongs to the CN hydrolase family. Apolipoprotein N-acyltransferase subfamily.</text>
</comment>
<accession>A0A451D2H3</accession>
<dbReference type="EC" id="2.3.1.269" evidence="9"/>
<feature type="transmembrane region" description="Helical" evidence="9">
    <location>
        <begin position="162"/>
        <end position="185"/>
    </location>
</feature>
<comment type="catalytic activity">
    <reaction evidence="9">
        <text>N-terminal S-1,2-diacyl-sn-glyceryl-L-cysteinyl-[lipoprotein] + a glycerophospholipid = N-acyl-S-1,2-diacyl-sn-glyceryl-L-cysteinyl-[lipoprotein] + a 2-acyl-sn-glycero-3-phospholipid + H(+)</text>
        <dbReference type="Rhea" id="RHEA:48228"/>
        <dbReference type="Rhea" id="RHEA-COMP:14681"/>
        <dbReference type="Rhea" id="RHEA-COMP:14684"/>
        <dbReference type="ChEBI" id="CHEBI:15378"/>
        <dbReference type="ChEBI" id="CHEBI:136912"/>
        <dbReference type="ChEBI" id="CHEBI:140656"/>
        <dbReference type="ChEBI" id="CHEBI:140657"/>
        <dbReference type="ChEBI" id="CHEBI:140660"/>
        <dbReference type="EC" id="2.3.1.269"/>
    </reaction>
</comment>
<evidence type="ECO:0000259" key="10">
    <source>
        <dbReference type="PROSITE" id="PS50263"/>
    </source>
</evidence>
<dbReference type="SUPFAM" id="SSF56317">
    <property type="entry name" value="Carbon-nitrogen hydrolase"/>
    <property type="match status" value="1"/>
</dbReference>
<comment type="pathway">
    <text evidence="9">Protein modification; lipoprotein biosynthesis (N-acyl transfer).</text>
</comment>
<gene>
    <name evidence="9 11" type="primary">lnt</name>
    <name evidence="11" type="ORF">ERCICUMA2628_368</name>
</gene>
<feature type="transmembrane region" description="Helical" evidence="9">
    <location>
        <begin position="88"/>
        <end position="108"/>
    </location>
</feature>
<feature type="transmembrane region" description="Helical" evidence="9">
    <location>
        <begin position="192"/>
        <end position="216"/>
    </location>
</feature>
<comment type="subcellular location">
    <subcellularLocation>
        <location evidence="1 9">Cell membrane</location>
        <topology evidence="1 9">Multi-pass membrane protein</topology>
    </subcellularLocation>
</comment>
<evidence type="ECO:0000256" key="7">
    <source>
        <dbReference type="ARBA" id="ARBA00023136"/>
    </source>
</evidence>
<dbReference type="UniPathway" id="UPA00666"/>
<proteinExistence type="inferred from homology"/>
<dbReference type="Pfam" id="PF20154">
    <property type="entry name" value="LNT_N"/>
    <property type="match status" value="1"/>
</dbReference>
<dbReference type="OrthoDB" id="9804277at2"/>
<dbReference type="GO" id="GO:0042158">
    <property type="term" value="P:lipoprotein biosynthetic process"/>
    <property type="evidence" value="ECO:0007669"/>
    <property type="project" value="UniProtKB-UniRule"/>
</dbReference>
<dbReference type="CDD" id="cd07571">
    <property type="entry name" value="ALP_N-acyl_transferase"/>
    <property type="match status" value="1"/>
</dbReference>
<dbReference type="Proteomes" id="UP000294412">
    <property type="component" value="Chromosome"/>
</dbReference>
<dbReference type="GO" id="GO:0016410">
    <property type="term" value="F:N-acyltransferase activity"/>
    <property type="evidence" value="ECO:0007669"/>
    <property type="project" value="UniProtKB-UniRule"/>
</dbReference>
<feature type="domain" description="CN hydrolase" evidence="10">
    <location>
        <begin position="227"/>
        <end position="475"/>
    </location>
</feature>
<keyword evidence="3 9" id="KW-1003">Cell membrane</keyword>
<dbReference type="EMBL" id="LR217703">
    <property type="protein sequence ID" value="VFP79824.1"/>
    <property type="molecule type" value="Genomic_DNA"/>
</dbReference>
<keyword evidence="4 9" id="KW-0808">Transferase</keyword>
<evidence type="ECO:0000256" key="3">
    <source>
        <dbReference type="ARBA" id="ARBA00022475"/>
    </source>
</evidence>
<evidence type="ECO:0000256" key="2">
    <source>
        <dbReference type="ARBA" id="ARBA00010065"/>
    </source>
</evidence>
<dbReference type="PANTHER" id="PTHR38686">
    <property type="entry name" value="APOLIPOPROTEIN N-ACYLTRANSFERASE"/>
    <property type="match status" value="1"/>
</dbReference>